<evidence type="ECO:0000313" key="3">
    <source>
        <dbReference type="Proteomes" id="UP000291084"/>
    </source>
</evidence>
<accession>A0A0S3SCH8</accession>
<protein>
    <submittedName>
        <fullName evidence="2">Uncharacterized protein</fullName>
    </submittedName>
</protein>
<reference evidence="2 3" key="1">
    <citation type="journal article" date="2015" name="Sci. Rep.">
        <title>The power of single molecule real-time sequencing technology in the de novo assembly of a eukaryotic genome.</title>
        <authorList>
            <person name="Sakai H."/>
            <person name="Naito K."/>
            <person name="Ogiso-Tanaka E."/>
            <person name="Takahashi Y."/>
            <person name="Iseki K."/>
            <person name="Muto C."/>
            <person name="Satou K."/>
            <person name="Teruya K."/>
            <person name="Shiroma A."/>
            <person name="Shimoji M."/>
            <person name="Hirano T."/>
            <person name="Itoh T."/>
            <person name="Kaga A."/>
            <person name="Tomooka N."/>
        </authorList>
    </citation>
    <scope>NUCLEOTIDE SEQUENCE [LARGE SCALE GENOMIC DNA]</scope>
    <source>
        <strain evidence="3">cv. Shumari</strain>
    </source>
</reference>
<organism evidence="2 3">
    <name type="scientific">Vigna angularis var. angularis</name>
    <dbReference type="NCBI Taxonomy" id="157739"/>
    <lineage>
        <taxon>Eukaryota</taxon>
        <taxon>Viridiplantae</taxon>
        <taxon>Streptophyta</taxon>
        <taxon>Embryophyta</taxon>
        <taxon>Tracheophyta</taxon>
        <taxon>Spermatophyta</taxon>
        <taxon>Magnoliopsida</taxon>
        <taxon>eudicotyledons</taxon>
        <taxon>Gunneridae</taxon>
        <taxon>Pentapetalae</taxon>
        <taxon>rosids</taxon>
        <taxon>fabids</taxon>
        <taxon>Fabales</taxon>
        <taxon>Fabaceae</taxon>
        <taxon>Papilionoideae</taxon>
        <taxon>50 kb inversion clade</taxon>
        <taxon>NPAAA clade</taxon>
        <taxon>indigoferoid/millettioid clade</taxon>
        <taxon>Phaseoleae</taxon>
        <taxon>Vigna</taxon>
    </lineage>
</organism>
<gene>
    <name evidence="2" type="primary">Vigan.06G184300</name>
    <name evidence="2" type="ORF">VIGAN_06184300</name>
</gene>
<proteinExistence type="predicted"/>
<feature type="region of interest" description="Disordered" evidence="1">
    <location>
        <begin position="1"/>
        <end position="33"/>
    </location>
</feature>
<name>A0A0S3SCH8_PHAAN</name>
<dbReference type="EMBL" id="AP015039">
    <property type="protein sequence ID" value="BAT90577.1"/>
    <property type="molecule type" value="Genomic_DNA"/>
</dbReference>
<dbReference type="AlphaFoldDB" id="A0A0S3SCH8"/>
<sequence length="85" mass="9153">MNIGVPSVPLRVSGREDSVDKNEGTDNLSTQSSAPVAAISNKVSTTSVPVVVRLLEHLRQSSATDSTSTLCYNVQQRPYQRHLAS</sequence>
<keyword evidence="3" id="KW-1185">Reference proteome</keyword>
<evidence type="ECO:0000256" key="1">
    <source>
        <dbReference type="SAM" id="MobiDB-lite"/>
    </source>
</evidence>
<feature type="compositionally biased region" description="Basic and acidic residues" evidence="1">
    <location>
        <begin position="13"/>
        <end position="24"/>
    </location>
</feature>
<evidence type="ECO:0000313" key="2">
    <source>
        <dbReference type="EMBL" id="BAT90577.1"/>
    </source>
</evidence>
<dbReference type="Proteomes" id="UP000291084">
    <property type="component" value="Chromosome 6"/>
</dbReference>